<feature type="transmembrane region" description="Helical" evidence="14">
    <location>
        <begin position="12"/>
        <end position="32"/>
    </location>
</feature>
<evidence type="ECO:0000256" key="7">
    <source>
        <dbReference type="ARBA" id="ARBA00022692"/>
    </source>
</evidence>
<dbReference type="Gene3D" id="3.90.1310.10">
    <property type="entry name" value="Penicillin-binding protein 2a (Domain 2)"/>
    <property type="match status" value="2"/>
</dbReference>
<feature type="domain" description="Penicillin-binding protein transpeptidase" evidence="15">
    <location>
        <begin position="279"/>
        <end position="632"/>
    </location>
</feature>
<keyword evidence="18" id="KW-1185">Reference proteome</keyword>
<accession>A0A1E5L2A4</accession>
<dbReference type="SUPFAM" id="SSF56601">
    <property type="entry name" value="beta-lactamase/transpeptidase-like"/>
    <property type="match status" value="1"/>
</dbReference>
<dbReference type="AlphaFoldDB" id="A0A1E5L2A4"/>
<dbReference type="InterPro" id="IPR050515">
    <property type="entry name" value="Beta-lactam/transpept"/>
</dbReference>
<dbReference type="PANTHER" id="PTHR30627">
    <property type="entry name" value="PEPTIDOGLYCAN D,D-TRANSPEPTIDASE"/>
    <property type="match status" value="1"/>
</dbReference>
<dbReference type="Pfam" id="PF00905">
    <property type="entry name" value="Transpeptidase"/>
    <property type="match status" value="1"/>
</dbReference>
<dbReference type="Gene3D" id="1.10.10.1230">
    <property type="entry name" value="Penicillin-binding protein, N-terminal non-catalytic domain, head sub-domain"/>
    <property type="match status" value="1"/>
</dbReference>
<dbReference type="OrthoDB" id="9770103at2"/>
<dbReference type="InterPro" id="IPR017790">
    <property type="entry name" value="Penicillin-binding_protein_2"/>
</dbReference>
<evidence type="ECO:0000313" key="17">
    <source>
        <dbReference type="EMBL" id="OEH84236.1"/>
    </source>
</evidence>
<evidence type="ECO:0000256" key="6">
    <source>
        <dbReference type="ARBA" id="ARBA00022670"/>
    </source>
</evidence>
<dbReference type="NCBIfam" id="TIGR03423">
    <property type="entry name" value="pbp2_mrdA"/>
    <property type="match status" value="1"/>
</dbReference>
<dbReference type="InterPro" id="IPR005311">
    <property type="entry name" value="PBP_dimer"/>
</dbReference>
<evidence type="ECO:0000256" key="5">
    <source>
        <dbReference type="ARBA" id="ARBA00022519"/>
    </source>
</evidence>
<evidence type="ECO:0000256" key="8">
    <source>
        <dbReference type="ARBA" id="ARBA00022801"/>
    </source>
</evidence>
<comment type="similarity">
    <text evidence="3">Belongs to the transpeptidase family.</text>
</comment>
<dbReference type="InterPro" id="IPR036138">
    <property type="entry name" value="PBP_dimer_sf"/>
</dbReference>
<evidence type="ECO:0000256" key="11">
    <source>
        <dbReference type="ARBA" id="ARBA00022989"/>
    </source>
</evidence>
<proteinExistence type="inferred from homology"/>
<dbReference type="GO" id="GO:0008658">
    <property type="term" value="F:penicillin binding"/>
    <property type="evidence" value="ECO:0007669"/>
    <property type="project" value="InterPro"/>
</dbReference>
<evidence type="ECO:0000256" key="1">
    <source>
        <dbReference type="ARBA" id="ARBA00004167"/>
    </source>
</evidence>
<keyword evidence="5" id="KW-0997">Cell inner membrane</keyword>
<dbReference type="GO" id="GO:0009002">
    <property type="term" value="F:serine-type D-Ala-D-Ala carboxypeptidase activity"/>
    <property type="evidence" value="ECO:0007669"/>
    <property type="project" value="InterPro"/>
</dbReference>
<keyword evidence="7 14" id="KW-0812">Transmembrane</keyword>
<evidence type="ECO:0000256" key="2">
    <source>
        <dbReference type="ARBA" id="ARBA00004236"/>
    </source>
</evidence>
<gene>
    <name evidence="17" type="ORF">BHU72_12595</name>
</gene>
<reference evidence="17 18" key="1">
    <citation type="submission" date="2016-09" db="EMBL/GenBank/DDBJ databases">
        <title>Desulfuribacillus arsenicus sp. nov., an obligately anaerobic, dissimilatory arsenic- and antimonate-reducing bacterium isolated from anoxic sediments.</title>
        <authorList>
            <person name="Abin C.A."/>
            <person name="Hollibaugh J.T."/>
        </authorList>
    </citation>
    <scope>NUCLEOTIDE SEQUENCE [LARGE SCALE GENOMIC DNA]</scope>
    <source>
        <strain evidence="17 18">MLFW-2</strain>
    </source>
</reference>
<dbReference type="Gene3D" id="3.40.710.10">
    <property type="entry name" value="DD-peptidase/beta-lactamase superfamily"/>
    <property type="match status" value="1"/>
</dbReference>
<organism evidence="17 18">
    <name type="scientific">Desulfuribacillus stibiiarsenatis</name>
    <dbReference type="NCBI Taxonomy" id="1390249"/>
    <lineage>
        <taxon>Bacteria</taxon>
        <taxon>Bacillati</taxon>
        <taxon>Bacillota</taxon>
        <taxon>Desulfuribacillia</taxon>
        <taxon>Desulfuribacillales</taxon>
        <taxon>Desulfuribacillaceae</taxon>
        <taxon>Desulfuribacillus</taxon>
    </lineage>
</organism>
<name>A0A1E5L2A4_9FIRM</name>
<dbReference type="Proteomes" id="UP000095255">
    <property type="component" value="Unassembled WGS sequence"/>
</dbReference>
<dbReference type="GO" id="GO:0071972">
    <property type="term" value="F:peptidoglycan L,D-transpeptidase activity"/>
    <property type="evidence" value="ECO:0007669"/>
    <property type="project" value="TreeGrafter"/>
</dbReference>
<comment type="subcellular location">
    <subcellularLocation>
        <location evidence="2">Cell membrane</location>
    </subcellularLocation>
    <subcellularLocation>
        <location evidence="1">Membrane</location>
        <topology evidence="1">Single-pass membrane protein</topology>
    </subcellularLocation>
</comment>
<keyword evidence="8" id="KW-0378">Hydrolase</keyword>
<keyword evidence="11 14" id="KW-1133">Transmembrane helix</keyword>
<keyword evidence="9" id="KW-0133">Cell shape</keyword>
<keyword evidence="6" id="KW-0645">Protease</keyword>
<keyword evidence="13" id="KW-0961">Cell wall biogenesis/degradation</keyword>
<feature type="domain" description="Penicillin-binding protein dimerisation" evidence="16">
    <location>
        <begin position="56"/>
        <end position="229"/>
    </location>
</feature>
<dbReference type="GO" id="GO:0005886">
    <property type="term" value="C:plasma membrane"/>
    <property type="evidence" value="ECO:0007669"/>
    <property type="project" value="UniProtKB-SubCell"/>
</dbReference>
<evidence type="ECO:0000256" key="13">
    <source>
        <dbReference type="ARBA" id="ARBA00023316"/>
    </source>
</evidence>
<evidence type="ECO:0000259" key="15">
    <source>
        <dbReference type="Pfam" id="PF00905"/>
    </source>
</evidence>
<dbReference type="GO" id="GO:0006508">
    <property type="term" value="P:proteolysis"/>
    <property type="evidence" value="ECO:0007669"/>
    <property type="project" value="UniProtKB-KW"/>
</dbReference>
<keyword evidence="12 14" id="KW-0472">Membrane</keyword>
<dbReference type="GO" id="GO:0071555">
    <property type="term" value="P:cell wall organization"/>
    <property type="evidence" value="ECO:0007669"/>
    <property type="project" value="UniProtKB-KW"/>
</dbReference>
<dbReference type="STRING" id="1390249.BHU72_12595"/>
<dbReference type="InterPro" id="IPR012338">
    <property type="entry name" value="Beta-lactam/transpept-like"/>
</dbReference>
<dbReference type="SUPFAM" id="SSF56519">
    <property type="entry name" value="Penicillin binding protein dimerisation domain"/>
    <property type="match status" value="1"/>
</dbReference>
<evidence type="ECO:0000256" key="9">
    <source>
        <dbReference type="ARBA" id="ARBA00022960"/>
    </source>
</evidence>
<evidence type="ECO:0000259" key="16">
    <source>
        <dbReference type="Pfam" id="PF03717"/>
    </source>
</evidence>
<dbReference type="PANTHER" id="PTHR30627:SF2">
    <property type="entry name" value="PEPTIDOGLYCAN D,D-TRANSPEPTIDASE MRDA"/>
    <property type="match status" value="1"/>
</dbReference>
<evidence type="ECO:0000256" key="10">
    <source>
        <dbReference type="ARBA" id="ARBA00022984"/>
    </source>
</evidence>
<keyword evidence="4" id="KW-1003">Cell membrane</keyword>
<evidence type="ECO:0000256" key="12">
    <source>
        <dbReference type="ARBA" id="ARBA00023136"/>
    </source>
</evidence>
<protein>
    <submittedName>
        <fullName evidence="17">Penicillin-binding protein 2</fullName>
    </submittedName>
</protein>
<dbReference type="GO" id="GO:0009252">
    <property type="term" value="P:peptidoglycan biosynthetic process"/>
    <property type="evidence" value="ECO:0007669"/>
    <property type="project" value="UniProtKB-KW"/>
</dbReference>
<dbReference type="RefSeq" id="WP_069703473.1">
    <property type="nucleotide sequence ID" value="NZ_MJAT01000040.1"/>
</dbReference>
<evidence type="ECO:0000313" key="18">
    <source>
        <dbReference type="Proteomes" id="UP000095255"/>
    </source>
</evidence>
<evidence type="ECO:0000256" key="14">
    <source>
        <dbReference type="SAM" id="Phobius"/>
    </source>
</evidence>
<dbReference type="GO" id="GO:0008360">
    <property type="term" value="P:regulation of cell shape"/>
    <property type="evidence" value="ECO:0007669"/>
    <property type="project" value="UniProtKB-KW"/>
</dbReference>
<dbReference type="InterPro" id="IPR001460">
    <property type="entry name" value="PCN-bd_Tpept"/>
</dbReference>
<comment type="caution">
    <text evidence="17">The sequence shown here is derived from an EMBL/GenBank/DDBJ whole genome shotgun (WGS) entry which is preliminary data.</text>
</comment>
<sequence>MNKEESHVPRRLNFLFFVVFIFFAILLLRLAGVQLVKGAEYLRLSESNSTTILSMPAPRGWISDRNGNLLVTNRPAFVVTFSEVTNQKINHEDVAEKLEHVLEVPKDEILKAMDVTPPRRLPRFLPRQLKTDVDEKVVAYITEHKDDLPGINVVVEPIREYKYNDLAVHAIGYISPIPEHMREHYRDLGYRLDERVGIDGVEKQYEEYLRGKAGKRTVEVNRFSQPIKEVGVEAAVRGGDLKLTIDMRLQAEAQKIIVEQLEILRTRPKDPIPGVNEAVAVVMNPMTGEILTLASYPSYDPNVFTRRLTQEDVDYLFTTKGNKPLLNRAVDAAYGPGSTVKMATIMMGLQEGVITPNTQIYDNGSIQIGTWTRPFRSWAWYRGGHGWNDPKQALQVSNNVYMYNIALWLSGYPNAKNMNWGHVRNVAPTLREKFKYDWQRNRDLPPTIELFKKYFSMFGLGVETGVDLPKDSKGWPMNVTEIGELAYTAIGQNMTLTAMQLAQYTSTIANGGERLAPYLVKEITDNSGNILFSRDKEVLNKVEVAPQYISIVQEGMLMVTKPGGTAYNTFRDFPVPVAAKTGTAETGVQGNTTATFVGYAPYQNPEIAIAVVVPNGGGGSDASGAIARRILDYYFQLKREP</sequence>
<evidence type="ECO:0000256" key="3">
    <source>
        <dbReference type="ARBA" id="ARBA00007171"/>
    </source>
</evidence>
<keyword evidence="10" id="KW-0573">Peptidoglycan synthesis</keyword>
<dbReference type="EMBL" id="MJAT01000040">
    <property type="protein sequence ID" value="OEH84236.1"/>
    <property type="molecule type" value="Genomic_DNA"/>
</dbReference>
<evidence type="ECO:0000256" key="4">
    <source>
        <dbReference type="ARBA" id="ARBA00022475"/>
    </source>
</evidence>
<dbReference type="Pfam" id="PF03717">
    <property type="entry name" value="PBP_dimer"/>
    <property type="match status" value="1"/>
</dbReference>